<organism evidence="2 3">
    <name type="scientific">Ectocarpus siliculosus</name>
    <name type="common">Brown alga</name>
    <name type="synonym">Conferva siliculosa</name>
    <dbReference type="NCBI Taxonomy" id="2880"/>
    <lineage>
        <taxon>Eukaryota</taxon>
        <taxon>Sar</taxon>
        <taxon>Stramenopiles</taxon>
        <taxon>Ochrophyta</taxon>
        <taxon>PX clade</taxon>
        <taxon>Phaeophyceae</taxon>
        <taxon>Ectocarpales</taxon>
        <taxon>Ectocarpaceae</taxon>
        <taxon>Ectocarpus</taxon>
    </lineage>
</organism>
<name>D7G9F1_ECTSI</name>
<accession>D7G9F1</accession>
<evidence type="ECO:0000313" key="3">
    <source>
        <dbReference type="Proteomes" id="UP000002630"/>
    </source>
</evidence>
<dbReference type="EMBL" id="FN649222">
    <property type="protein sequence ID" value="CBJ28291.1"/>
    <property type="molecule type" value="Genomic_DNA"/>
</dbReference>
<dbReference type="Proteomes" id="UP000002630">
    <property type="component" value="Linkage Group LG22"/>
</dbReference>
<evidence type="ECO:0000313" key="2">
    <source>
        <dbReference type="EMBL" id="CBJ28291.1"/>
    </source>
</evidence>
<sequence>MHCGAPHTRSTNLGRSGPTSRRTNATTGVTGVPVTGGGMNERQ</sequence>
<feature type="region of interest" description="Disordered" evidence="1">
    <location>
        <begin position="1"/>
        <end position="43"/>
    </location>
</feature>
<dbReference type="InParanoid" id="D7G9F1"/>
<gene>
    <name evidence="2" type="ORF">Esi_0098_0027</name>
</gene>
<dbReference type="EMBL" id="FN649747">
    <property type="protein sequence ID" value="CBJ28291.1"/>
    <property type="molecule type" value="Genomic_DNA"/>
</dbReference>
<keyword evidence="3" id="KW-1185">Reference proteome</keyword>
<reference evidence="2 3" key="1">
    <citation type="journal article" date="2010" name="Nature">
        <title>The Ectocarpus genome and the independent evolution of multicellularity in brown algae.</title>
        <authorList>
            <person name="Cock J.M."/>
            <person name="Sterck L."/>
            <person name="Rouze P."/>
            <person name="Scornet D."/>
            <person name="Allen A.E."/>
            <person name="Amoutzias G."/>
            <person name="Anthouard V."/>
            <person name="Artiguenave F."/>
            <person name="Aury J.M."/>
            <person name="Badger J.H."/>
            <person name="Beszteri B."/>
            <person name="Billiau K."/>
            <person name="Bonnet E."/>
            <person name="Bothwell J.H."/>
            <person name="Bowler C."/>
            <person name="Boyen C."/>
            <person name="Brownlee C."/>
            <person name="Carrano C.J."/>
            <person name="Charrier B."/>
            <person name="Cho G.Y."/>
            <person name="Coelho S.M."/>
            <person name="Collen J."/>
            <person name="Corre E."/>
            <person name="Da Silva C."/>
            <person name="Delage L."/>
            <person name="Delaroque N."/>
            <person name="Dittami S.M."/>
            <person name="Doulbeau S."/>
            <person name="Elias M."/>
            <person name="Farnham G."/>
            <person name="Gachon C.M."/>
            <person name="Gschloessl B."/>
            <person name="Heesch S."/>
            <person name="Jabbari K."/>
            <person name="Jubin C."/>
            <person name="Kawai H."/>
            <person name="Kimura K."/>
            <person name="Kloareg B."/>
            <person name="Kupper F.C."/>
            <person name="Lang D."/>
            <person name="Le Bail A."/>
            <person name="Leblanc C."/>
            <person name="Lerouge P."/>
            <person name="Lohr M."/>
            <person name="Lopez P.J."/>
            <person name="Martens C."/>
            <person name="Maumus F."/>
            <person name="Michel G."/>
            <person name="Miranda-Saavedra D."/>
            <person name="Morales J."/>
            <person name="Moreau H."/>
            <person name="Motomura T."/>
            <person name="Nagasato C."/>
            <person name="Napoli C.A."/>
            <person name="Nelson D.R."/>
            <person name="Nyvall-Collen P."/>
            <person name="Peters A.F."/>
            <person name="Pommier C."/>
            <person name="Potin P."/>
            <person name="Poulain J."/>
            <person name="Quesneville H."/>
            <person name="Read B."/>
            <person name="Rensing S.A."/>
            <person name="Ritter A."/>
            <person name="Rousvoal S."/>
            <person name="Samanta M."/>
            <person name="Samson G."/>
            <person name="Schroeder D.C."/>
            <person name="Segurens B."/>
            <person name="Strittmatter M."/>
            <person name="Tonon T."/>
            <person name="Tregear J.W."/>
            <person name="Valentin K."/>
            <person name="von Dassow P."/>
            <person name="Yamagishi T."/>
            <person name="Van de Peer Y."/>
            <person name="Wincker P."/>
        </authorList>
    </citation>
    <scope>NUCLEOTIDE SEQUENCE [LARGE SCALE GENOMIC DNA]</scope>
    <source>
        <strain evidence="3">Ec32 / CCAP1310/4</strain>
    </source>
</reference>
<evidence type="ECO:0000256" key="1">
    <source>
        <dbReference type="SAM" id="MobiDB-lite"/>
    </source>
</evidence>
<feature type="compositionally biased region" description="Polar residues" evidence="1">
    <location>
        <begin position="8"/>
        <end position="25"/>
    </location>
</feature>
<dbReference type="AlphaFoldDB" id="D7G9F1"/>
<feature type="compositionally biased region" description="Gly residues" evidence="1">
    <location>
        <begin position="34"/>
        <end position="43"/>
    </location>
</feature>
<proteinExistence type="predicted"/>
<protein>
    <submittedName>
        <fullName evidence="2">Uncharacterized protein</fullName>
    </submittedName>
</protein>